<dbReference type="Gene3D" id="3.40.50.620">
    <property type="entry name" value="HUPs"/>
    <property type="match status" value="1"/>
</dbReference>
<evidence type="ECO:0000259" key="6">
    <source>
        <dbReference type="SMART" id="SM00893"/>
    </source>
</evidence>
<organism evidence="7">
    <name type="scientific">hydrocarbon metagenome</name>
    <dbReference type="NCBI Taxonomy" id="938273"/>
    <lineage>
        <taxon>unclassified sequences</taxon>
        <taxon>metagenomes</taxon>
        <taxon>ecological metagenomes</taxon>
    </lineage>
</organism>
<dbReference type="PANTHER" id="PTHR43153:SF1">
    <property type="entry name" value="ELECTRON TRANSFER FLAVOPROTEIN SUBUNIT ALPHA, MITOCHONDRIAL"/>
    <property type="match status" value="1"/>
</dbReference>
<sequence>MANKVLVYLEQRNGSIKKSSLEAVKIGKEFADKLGCDVEAFVIGSEISDLEKVGGYGVSKVTHLKNSELAMYSSTAYSKLTIQHVQHSGADILLLPNTSLGKDLAPRVAAKLDCGIAMDCIAFNFGDDIIATRPVYAGKALIDVKIIGTVKIFTLRPNVFSAGEPTSNSANVELKEISNPDLSTKVVEIKKSEGKLDVAEADVIVSGGRGLKGAENFKMIEELAEVLGAAVGSSRAVVDAGWRPHGEQVGQTGKTVTPTLYVAVGISGAIQHLAGMRSSKYIVAINKDKDAPIFSIADYGIAGDAFEIVPKLIEEIKKLKAE</sequence>
<dbReference type="Pfam" id="PF01012">
    <property type="entry name" value="ETF"/>
    <property type="match status" value="1"/>
</dbReference>
<dbReference type="SUPFAM" id="SSF52402">
    <property type="entry name" value="Adenine nucleotide alpha hydrolases-like"/>
    <property type="match status" value="1"/>
</dbReference>
<dbReference type="InterPro" id="IPR033947">
    <property type="entry name" value="ETF_alpha_N"/>
</dbReference>
<reference evidence="7" key="1">
    <citation type="journal article" date="2015" name="Proc. Natl. Acad. Sci. U.S.A.">
        <title>Networks of energetic and metabolic interactions define dynamics in microbial communities.</title>
        <authorList>
            <person name="Embree M."/>
            <person name="Liu J.K."/>
            <person name="Al-Bassam M.M."/>
            <person name="Zengler K."/>
        </authorList>
    </citation>
    <scope>NUCLEOTIDE SEQUENCE</scope>
</reference>
<proteinExistence type="inferred from homology"/>
<protein>
    <submittedName>
        <fullName evidence="7">Electron transfer flavoprotein, alpha subunit</fullName>
    </submittedName>
</protein>
<dbReference type="InterPro" id="IPR014730">
    <property type="entry name" value="ETF_a/b_N"/>
</dbReference>
<dbReference type="GO" id="GO:0009055">
    <property type="term" value="F:electron transfer activity"/>
    <property type="evidence" value="ECO:0007669"/>
    <property type="project" value="InterPro"/>
</dbReference>
<dbReference type="InterPro" id="IPR014729">
    <property type="entry name" value="Rossmann-like_a/b/a_fold"/>
</dbReference>
<dbReference type="InterPro" id="IPR018206">
    <property type="entry name" value="ETF_asu_C_CS"/>
</dbReference>
<dbReference type="InterPro" id="IPR014731">
    <property type="entry name" value="ETF_asu_C"/>
</dbReference>
<dbReference type="SMART" id="SM00893">
    <property type="entry name" value="ETF"/>
    <property type="match status" value="1"/>
</dbReference>
<evidence type="ECO:0000313" key="7">
    <source>
        <dbReference type="EMBL" id="KUG25665.1"/>
    </source>
</evidence>
<evidence type="ECO:0000256" key="2">
    <source>
        <dbReference type="ARBA" id="ARBA00022448"/>
    </source>
</evidence>
<dbReference type="CDD" id="cd01715">
    <property type="entry name" value="ETF_alpha"/>
    <property type="match status" value="1"/>
</dbReference>
<keyword evidence="3" id="KW-0285">Flavoprotein</keyword>
<evidence type="ECO:0000256" key="5">
    <source>
        <dbReference type="ARBA" id="ARBA00022982"/>
    </source>
</evidence>
<dbReference type="PIRSF" id="PIRSF000089">
    <property type="entry name" value="Electra_flavoP_a"/>
    <property type="match status" value="1"/>
</dbReference>
<dbReference type="Pfam" id="PF00766">
    <property type="entry name" value="ETF_alpha"/>
    <property type="match status" value="1"/>
</dbReference>
<keyword evidence="2" id="KW-0813">Transport</keyword>
<keyword evidence="5" id="KW-0249">Electron transport</keyword>
<gene>
    <name evidence="7" type="ORF">ASZ90_004504</name>
</gene>
<keyword evidence="4" id="KW-0274">FAD</keyword>
<dbReference type="InterPro" id="IPR001308">
    <property type="entry name" value="ETF_a/FixB"/>
</dbReference>
<dbReference type="PANTHER" id="PTHR43153">
    <property type="entry name" value="ELECTRON TRANSFER FLAVOPROTEIN ALPHA"/>
    <property type="match status" value="1"/>
</dbReference>
<dbReference type="AlphaFoldDB" id="A0A0W8FXX7"/>
<comment type="similarity">
    <text evidence="1">Belongs to the ETF alpha-subunit/FixB family.</text>
</comment>
<dbReference type="PROSITE" id="PS00696">
    <property type="entry name" value="ETF_ALPHA"/>
    <property type="match status" value="1"/>
</dbReference>
<comment type="caution">
    <text evidence="7">The sequence shown here is derived from an EMBL/GenBank/DDBJ whole genome shotgun (WGS) entry which is preliminary data.</text>
</comment>
<feature type="domain" description="Electron transfer flavoprotein alpha/beta-subunit N-terminal" evidence="6">
    <location>
        <begin position="5"/>
        <end position="198"/>
    </location>
</feature>
<evidence type="ECO:0000256" key="1">
    <source>
        <dbReference type="ARBA" id="ARBA00005817"/>
    </source>
</evidence>
<evidence type="ECO:0000256" key="3">
    <source>
        <dbReference type="ARBA" id="ARBA00022630"/>
    </source>
</evidence>
<dbReference type="InterPro" id="IPR029035">
    <property type="entry name" value="DHS-like_NAD/FAD-binding_dom"/>
</dbReference>
<accession>A0A0W8FXX7</accession>
<dbReference type="GO" id="GO:0050660">
    <property type="term" value="F:flavin adenine dinucleotide binding"/>
    <property type="evidence" value="ECO:0007669"/>
    <property type="project" value="InterPro"/>
</dbReference>
<dbReference type="GO" id="GO:0033539">
    <property type="term" value="P:fatty acid beta-oxidation using acyl-CoA dehydrogenase"/>
    <property type="evidence" value="ECO:0007669"/>
    <property type="project" value="TreeGrafter"/>
</dbReference>
<dbReference type="Gene3D" id="3.40.50.1220">
    <property type="entry name" value="TPP-binding domain"/>
    <property type="match status" value="1"/>
</dbReference>
<evidence type="ECO:0000256" key="4">
    <source>
        <dbReference type="ARBA" id="ARBA00022827"/>
    </source>
</evidence>
<dbReference type="SUPFAM" id="SSF52467">
    <property type="entry name" value="DHS-like NAD/FAD-binding domain"/>
    <property type="match status" value="1"/>
</dbReference>
<name>A0A0W8FXX7_9ZZZZ</name>
<dbReference type="FunFam" id="3.40.50.1220:FF:000001">
    <property type="entry name" value="Electron transfer flavoprotein, alpha subunit"/>
    <property type="match status" value="1"/>
</dbReference>
<dbReference type="EMBL" id="LNQE01000630">
    <property type="protein sequence ID" value="KUG25665.1"/>
    <property type="molecule type" value="Genomic_DNA"/>
</dbReference>